<dbReference type="Proteomes" id="UP001444661">
    <property type="component" value="Unassembled WGS sequence"/>
</dbReference>
<keyword evidence="2" id="KW-1185">Reference proteome</keyword>
<reference evidence="1 2" key="1">
    <citation type="submission" date="2023-01" db="EMBL/GenBank/DDBJ databases">
        <title>Analysis of 21 Apiospora genomes using comparative genomics revels a genus with tremendous synthesis potential of carbohydrate active enzymes and secondary metabolites.</title>
        <authorList>
            <person name="Sorensen T."/>
        </authorList>
    </citation>
    <scope>NUCLEOTIDE SEQUENCE [LARGE SCALE GENOMIC DNA]</scope>
    <source>
        <strain evidence="1 2">CBS 33761</strain>
    </source>
</reference>
<name>A0ABR1UBU3_9PEZI</name>
<comment type="caution">
    <text evidence="1">The sequence shown here is derived from an EMBL/GenBank/DDBJ whole genome shotgun (WGS) entry which is preliminary data.</text>
</comment>
<dbReference type="EMBL" id="JAQQWK010000001">
    <property type="protein sequence ID" value="KAK8056378.1"/>
    <property type="molecule type" value="Genomic_DNA"/>
</dbReference>
<protein>
    <submittedName>
        <fullName evidence="1">Uncharacterized protein</fullName>
    </submittedName>
</protein>
<proteinExistence type="predicted"/>
<gene>
    <name evidence="1" type="ORF">PG993_001605</name>
</gene>
<evidence type="ECO:0000313" key="1">
    <source>
        <dbReference type="EMBL" id="KAK8056378.1"/>
    </source>
</evidence>
<sequence length="63" mass="6959">MDYVVIKACQRSQGLLGGGHKTSQFDVIQGLGRTTLLTPEWIGKMSVVILQSWRVLAAEDDIQ</sequence>
<accession>A0ABR1UBU3</accession>
<evidence type="ECO:0000313" key="2">
    <source>
        <dbReference type="Proteomes" id="UP001444661"/>
    </source>
</evidence>
<organism evidence="1 2">
    <name type="scientific">Apiospora rasikravindrae</name>
    <dbReference type="NCBI Taxonomy" id="990691"/>
    <lineage>
        <taxon>Eukaryota</taxon>
        <taxon>Fungi</taxon>
        <taxon>Dikarya</taxon>
        <taxon>Ascomycota</taxon>
        <taxon>Pezizomycotina</taxon>
        <taxon>Sordariomycetes</taxon>
        <taxon>Xylariomycetidae</taxon>
        <taxon>Amphisphaeriales</taxon>
        <taxon>Apiosporaceae</taxon>
        <taxon>Apiospora</taxon>
    </lineage>
</organism>